<keyword evidence="1" id="KW-0472">Membrane</keyword>
<evidence type="ECO:0000313" key="5">
    <source>
        <dbReference type="Proteomes" id="UP001337305"/>
    </source>
</evidence>
<feature type="transmembrane region" description="Helical" evidence="1">
    <location>
        <begin position="85"/>
        <end position="103"/>
    </location>
</feature>
<proteinExistence type="predicted"/>
<evidence type="ECO:0000313" key="4">
    <source>
        <dbReference type="EMBL" id="MEF3832801.1"/>
    </source>
</evidence>
<dbReference type="Pfam" id="PF16344">
    <property type="entry name" value="FecR_C"/>
    <property type="match status" value="1"/>
</dbReference>
<evidence type="ECO:0000256" key="1">
    <source>
        <dbReference type="SAM" id="Phobius"/>
    </source>
</evidence>
<accession>A0ABU7XQZ9</accession>
<name>A0ABU7XQZ9_9FLAO</name>
<keyword evidence="1" id="KW-0812">Transmembrane</keyword>
<evidence type="ECO:0000259" key="2">
    <source>
        <dbReference type="Pfam" id="PF04773"/>
    </source>
</evidence>
<feature type="domain" description="FecR protein" evidence="2">
    <location>
        <begin position="186"/>
        <end position="278"/>
    </location>
</feature>
<organism evidence="4 5">
    <name type="scientific">Flavivirga spongiicola</name>
    <dbReference type="NCBI Taxonomy" id="421621"/>
    <lineage>
        <taxon>Bacteria</taxon>
        <taxon>Pseudomonadati</taxon>
        <taxon>Bacteroidota</taxon>
        <taxon>Flavobacteriia</taxon>
        <taxon>Flavobacteriales</taxon>
        <taxon>Flavobacteriaceae</taxon>
        <taxon>Flavivirga</taxon>
    </lineage>
</organism>
<dbReference type="InterPro" id="IPR032508">
    <property type="entry name" value="FecR_C"/>
</dbReference>
<evidence type="ECO:0000259" key="3">
    <source>
        <dbReference type="Pfam" id="PF16344"/>
    </source>
</evidence>
<dbReference type="RefSeq" id="WP_303305169.1">
    <property type="nucleotide sequence ID" value="NZ_JAODOP010000004.1"/>
</dbReference>
<dbReference type="Gene3D" id="2.60.120.1440">
    <property type="match status" value="1"/>
</dbReference>
<protein>
    <submittedName>
        <fullName evidence="4">FecR domain-containing protein</fullName>
    </submittedName>
</protein>
<dbReference type="InterPro" id="IPR006860">
    <property type="entry name" value="FecR"/>
</dbReference>
<reference evidence="4 5" key="1">
    <citation type="submission" date="2022-09" db="EMBL/GenBank/DDBJ databases">
        <title>Genome sequencing of Flavivirga sp. MEBiC05379.</title>
        <authorList>
            <person name="Oh H.-M."/>
            <person name="Kwon K.K."/>
            <person name="Park M.J."/>
            <person name="Yang S.-H."/>
        </authorList>
    </citation>
    <scope>NUCLEOTIDE SEQUENCE [LARGE SCALE GENOMIC DNA]</scope>
    <source>
        <strain evidence="4 5">MEBiC05379</strain>
    </source>
</reference>
<gene>
    <name evidence="4" type="ORF">N1F79_06645</name>
</gene>
<feature type="domain" description="Protein FecR C-terminal" evidence="3">
    <location>
        <begin position="325"/>
        <end position="392"/>
    </location>
</feature>
<dbReference type="Proteomes" id="UP001337305">
    <property type="component" value="Unassembled WGS sequence"/>
</dbReference>
<dbReference type="PANTHER" id="PTHR30273:SF2">
    <property type="entry name" value="PROTEIN FECR"/>
    <property type="match status" value="1"/>
</dbReference>
<keyword evidence="1" id="KW-1133">Transmembrane helix</keyword>
<keyword evidence="5" id="KW-1185">Reference proteome</keyword>
<sequence>MDKRIEKIIANYFDQQITDSEAKELISWIEKGNRDIFNNYVTLNFSLEQLKIAKRNKKTVSWDKIASKINDKPSIKTIPIYKRKLFKYAASILILITIGNYVYKKSINETVTIENTLKEIKPGYEKATLVLSDGTIIDLEQHKNELITSDNQMQVQNTDDGLVYNSITEATQIKGVTETLKYNTLQVPIGGIYQVKLPDGTKVWLNSASSLRYPERFNGSQRIVELTGEAYFDVTKDTKEFIVKTNTADITVLGTQFNVSSYNEDSFFSSTLVEGKIKLTTSQGINDNNSVILSPNQRGLVNKALSKVEVKPVETEVYTAWKEGKFYFERERLDQILTRMARWYNVDVAFEDDSLKKETFTGVMLKNKPIDNLLNMISETTRINYIITKSKINEKYELKLTRN</sequence>
<dbReference type="Pfam" id="PF04773">
    <property type="entry name" value="FecR"/>
    <property type="match status" value="1"/>
</dbReference>
<dbReference type="PANTHER" id="PTHR30273">
    <property type="entry name" value="PERIPLASMIC SIGNAL SENSOR AND SIGMA FACTOR ACTIVATOR FECR-RELATED"/>
    <property type="match status" value="1"/>
</dbReference>
<dbReference type="InterPro" id="IPR012373">
    <property type="entry name" value="Ferrdict_sens_TM"/>
</dbReference>
<dbReference type="EMBL" id="JAODOP010000004">
    <property type="protein sequence ID" value="MEF3832801.1"/>
    <property type="molecule type" value="Genomic_DNA"/>
</dbReference>
<comment type="caution">
    <text evidence="4">The sequence shown here is derived from an EMBL/GenBank/DDBJ whole genome shotgun (WGS) entry which is preliminary data.</text>
</comment>
<dbReference type="Gene3D" id="3.55.50.30">
    <property type="match status" value="1"/>
</dbReference>